<evidence type="ECO:0000256" key="1">
    <source>
        <dbReference type="ARBA" id="ARBA00006639"/>
    </source>
</evidence>
<evidence type="ECO:0000313" key="7">
    <source>
        <dbReference type="Proteomes" id="UP001575652"/>
    </source>
</evidence>
<feature type="region of interest" description="Disordered" evidence="5">
    <location>
        <begin position="218"/>
        <end position="246"/>
    </location>
</feature>
<comment type="caution">
    <text evidence="6">The sequence shown here is derived from an EMBL/GenBank/DDBJ whole genome shotgun (WGS) entry which is preliminary data.</text>
</comment>
<dbReference type="EMBL" id="JBHDLJ010000007">
    <property type="protein sequence ID" value="MFB0834920.1"/>
    <property type="molecule type" value="Genomic_DNA"/>
</dbReference>
<keyword evidence="4 6" id="KW-0647">Proteasome</keyword>
<organism evidence="6 7">
    <name type="scientific">Arthrobacter halodurans</name>
    <dbReference type="NCBI Taxonomy" id="516699"/>
    <lineage>
        <taxon>Bacteria</taxon>
        <taxon>Bacillati</taxon>
        <taxon>Actinomycetota</taxon>
        <taxon>Actinomycetes</taxon>
        <taxon>Micrococcales</taxon>
        <taxon>Micrococcaceae</taxon>
        <taxon>Arthrobacter</taxon>
    </lineage>
</organism>
<evidence type="ECO:0000256" key="3">
    <source>
        <dbReference type="ARBA" id="ARBA00014831"/>
    </source>
</evidence>
<evidence type="ECO:0000256" key="5">
    <source>
        <dbReference type="SAM" id="MobiDB-lite"/>
    </source>
</evidence>
<comment type="similarity">
    <text evidence="1">Belongs to the Bpa family.</text>
</comment>
<reference evidence="6 7" key="1">
    <citation type="submission" date="2024-09" db="EMBL/GenBank/DDBJ databases">
        <authorList>
            <person name="Salinas-Garcia M.A."/>
            <person name="Prieme A."/>
        </authorList>
    </citation>
    <scope>NUCLEOTIDE SEQUENCE [LARGE SCALE GENOMIC DNA]</scope>
    <source>
        <strain evidence="6 7">DSM 21081</strain>
    </source>
</reference>
<proteinExistence type="inferred from homology"/>
<feature type="region of interest" description="Disordered" evidence="5">
    <location>
        <begin position="1"/>
        <end position="81"/>
    </location>
</feature>
<dbReference type="RefSeq" id="WP_373972095.1">
    <property type="nucleotide sequence ID" value="NZ_JBHDLJ010000007.1"/>
</dbReference>
<name>A0ABV4UMP6_9MICC</name>
<dbReference type="GO" id="GO:0000502">
    <property type="term" value="C:proteasome complex"/>
    <property type="evidence" value="ECO:0007669"/>
    <property type="project" value="UniProtKB-KW"/>
</dbReference>
<protein>
    <recommendedName>
        <fullName evidence="3">Bacterial proteasome activator</fullName>
    </recommendedName>
</protein>
<dbReference type="Pfam" id="PF10759">
    <property type="entry name" value="BPA"/>
    <property type="match status" value="1"/>
</dbReference>
<keyword evidence="7" id="KW-1185">Reference proteome</keyword>
<sequence length="246" mass="25869">MSDQQSSDPRRADDPAAATGRRLADEAQAWGGTRFAGPGAEPGDGPFGAAGPLAGPDGPRPPERLSADRQPAGQRDGRATESFRVTGLVDEPAKVLRIGGMIKQLLAEVKSAPLDELARTHLADIHERSVRELEDGLSPELVEELHRIRLPFGEGETPSEAELRIAQAQLVGWLEGVFHGIQTALAAQQIASQQLAQRIKLRELPPGTEVAPGIVINDAGEPVRAGPPRPGDAAAPGLDGGPGQYL</sequence>
<gene>
    <name evidence="6" type="ORF">ACETWP_09995</name>
</gene>
<comment type="subunit">
    <text evidence="2">Forms a homooligomeric, either hexameric or heptameric, ring-like structure which stacks co-axially with the proteasomal alpha-rings.</text>
</comment>
<evidence type="ECO:0000313" key="6">
    <source>
        <dbReference type="EMBL" id="MFB0834920.1"/>
    </source>
</evidence>
<dbReference type="InterPro" id="IPR019695">
    <property type="entry name" value="Proteasome_act"/>
</dbReference>
<accession>A0ABV4UMP6</accession>
<dbReference type="Proteomes" id="UP001575652">
    <property type="component" value="Unassembled WGS sequence"/>
</dbReference>
<evidence type="ECO:0000256" key="2">
    <source>
        <dbReference type="ARBA" id="ARBA00011402"/>
    </source>
</evidence>
<evidence type="ECO:0000256" key="4">
    <source>
        <dbReference type="ARBA" id="ARBA00022942"/>
    </source>
</evidence>